<protein>
    <recommendedName>
        <fullName evidence="3">DNA ligase (NAD(+))</fullName>
        <ecNumber evidence="3">6.5.1.2</ecNumber>
    </recommendedName>
</protein>
<dbReference type="Gene3D" id="1.10.287.610">
    <property type="entry name" value="Helix hairpin bin"/>
    <property type="match status" value="1"/>
</dbReference>
<dbReference type="GO" id="GO:0003677">
    <property type="term" value="F:DNA binding"/>
    <property type="evidence" value="ECO:0007669"/>
    <property type="project" value="InterPro"/>
</dbReference>
<dbReference type="Pfam" id="PF12826">
    <property type="entry name" value="HHH_2"/>
    <property type="match status" value="1"/>
</dbReference>
<evidence type="ECO:0000256" key="3">
    <source>
        <dbReference type="ARBA" id="ARBA00012722"/>
    </source>
</evidence>
<feature type="domain" description="BRCT" evidence="13">
    <location>
        <begin position="633"/>
        <end position="727"/>
    </location>
</feature>
<keyword evidence="9" id="KW-0460">Magnesium</keyword>
<reference evidence="14" key="1">
    <citation type="submission" date="2020-05" db="EMBL/GenBank/DDBJ databases">
        <authorList>
            <person name="Chiriac C."/>
            <person name="Salcher M."/>
            <person name="Ghai R."/>
            <person name="Kavagutti S V."/>
        </authorList>
    </citation>
    <scope>NUCLEOTIDE SEQUENCE</scope>
</reference>
<dbReference type="SMART" id="SM00532">
    <property type="entry name" value="LIGANc"/>
    <property type="match status" value="1"/>
</dbReference>
<dbReference type="InterPro" id="IPR036420">
    <property type="entry name" value="BRCT_dom_sf"/>
</dbReference>
<evidence type="ECO:0000256" key="11">
    <source>
        <dbReference type="ARBA" id="ARBA00023204"/>
    </source>
</evidence>
<keyword evidence="5" id="KW-0235">DNA replication</keyword>
<comment type="catalytic activity">
    <reaction evidence="12">
        <text>NAD(+) + (deoxyribonucleotide)n-3'-hydroxyl + 5'-phospho-(deoxyribonucleotide)m = (deoxyribonucleotide)n+m + AMP + beta-nicotinamide D-nucleotide.</text>
        <dbReference type="EC" id="6.5.1.2"/>
    </reaction>
</comment>
<evidence type="ECO:0000313" key="14">
    <source>
        <dbReference type="EMBL" id="CAB5037436.1"/>
    </source>
</evidence>
<evidence type="ECO:0000256" key="5">
    <source>
        <dbReference type="ARBA" id="ARBA00022705"/>
    </source>
</evidence>
<organism evidence="14">
    <name type="scientific">freshwater metagenome</name>
    <dbReference type="NCBI Taxonomy" id="449393"/>
    <lineage>
        <taxon>unclassified sequences</taxon>
        <taxon>metagenomes</taxon>
        <taxon>ecological metagenomes</taxon>
    </lineage>
</organism>
<dbReference type="GO" id="GO:0005829">
    <property type="term" value="C:cytosol"/>
    <property type="evidence" value="ECO:0007669"/>
    <property type="project" value="TreeGrafter"/>
</dbReference>
<dbReference type="FunFam" id="1.10.150.20:FF:000006">
    <property type="entry name" value="DNA ligase"/>
    <property type="match status" value="1"/>
</dbReference>
<dbReference type="Gene3D" id="2.40.50.140">
    <property type="entry name" value="Nucleic acid-binding proteins"/>
    <property type="match status" value="1"/>
</dbReference>
<dbReference type="PIRSF" id="PIRSF001604">
    <property type="entry name" value="LigA"/>
    <property type="match status" value="1"/>
</dbReference>
<dbReference type="SUPFAM" id="SSF52113">
    <property type="entry name" value="BRCT domain"/>
    <property type="match status" value="1"/>
</dbReference>
<dbReference type="InterPro" id="IPR010994">
    <property type="entry name" value="RuvA_2-like"/>
</dbReference>
<dbReference type="NCBIfam" id="NF005932">
    <property type="entry name" value="PRK07956.1"/>
    <property type="match status" value="1"/>
</dbReference>
<evidence type="ECO:0000256" key="7">
    <source>
        <dbReference type="ARBA" id="ARBA00022763"/>
    </source>
</evidence>
<dbReference type="GO" id="GO:0006260">
    <property type="term" value="P:DNA replication"/>
    <property type="evidence" value="ECO:0007669"/>
    <property type="project" value="UniProtKB-KW"/>
</dbReference>
<dbReference type="InterPro" id="IPR001357">
    <property type="entry name" value="BRCT_dom"/>
</dbReference>
<dbReference type="CDD" id="cd00114">
    <property type="entry name" value="LIGANc"/>
    <property type="match status" value="1"/>
</dbReference>
<dbReference type="Gene3D" id="6.20.10.30">
    <property type="match status" value="1"/>
</dbReference>
<dbReference type="GO" id="GO:0003911">
    <property type="term" value="F:DNA ligase (NAD+) activity"/>
    <property type="evidence" value="ECO:0007669"/>
    <property type="project" value="UniProtKB-EC"/>
</dbReference>
<keyword evidence="6" id="KW-0479">Metal-binding</keyword>
<dbReference type="InterPro" id="IPR004150">
    <property type="entry name" value="NAD_DNA_ligase_OB"/>
</dbReference>
<sequence>MSEVPSAIHIRWAELVTLIEDARQAYYEHDKPTLDDLEYDKLFQELKQLETEFPILQTQDSPTMAVGGTASDMFTPVEHLQRMYSLDNVFSDEELDAWFARTEKSLGAMPSLLCELKIDGLAIDAVYENGKLRSVATRGDGRRGEDVTYNARFIPAIPQRLIAADGMALPELIEVRGEVFFTNAAFDQLNSEQAEQGLALFANPRNAAAGSLRQRIDKREQDVAEVRESATTDRQLARVVTLQQDLDRSVNRLRQLELTLHGIGVVTGLEVTKQSQAYEVLAKLGLPTSEHFKVQPDAKGAREFIAFYGEHRHDVTHEIDGIVIKVDEIDKQSELGETSRAPRWAIAYKYPPEVVRTRLLDIQVNVGSTGRVTPFAVMEPVKVAGSMVAMATLHNGFEVLRKGVLIGDMVFLRKAGDVIPEVLGPVIELRTGDERPFVMPTHCPDCGTELRPESEGDKDLRCPNAQSCPGQLIERLANIGSRKALDIEGLGEKSAIAMAKSGLVQDEGDLFSLTEADFLTSGYFTKDADKKLSGNAKSILEQLEIAKSQPLWRVLVALSIRHVGPPTAQAITKVFSSIDALQGASAQELAEVEGIGQITADAISEWFAEAWHQEVIRKWREAGVRMADERVETGPTPLEGLVLVITGTIEGFTREGAEAAAAALGAKVTGAVSKKTSLLVAGDNPRSKLDKALSLGIPILGSASFRVLLEDGLDAALNKEAALNKIE</sequence>
<keyword evidence="10" id="KW-0520">NAD</keyword>
<dbReference type="PANTHER" id="PTHR23389">
    <property type="entry name" value="CHROMOSOME TRANSMISSION FIDELITY FACTOR 18"/>
    <property type="match status" value="1"/>
</dbReference>
<proteinExistence type="inferred from homology"/>
<dbReference type="InterPro" id="IPR004149">
    <property type="entry name" value="Znf_DNAligase_C4"/>
</dbReference>
<dbReference type="Gene3D" id="3.40.50.10190">
    <property type="entry name" value="BRCT domain"/>
    <property type="match status" value="1"/>
</dbReference>
<evidence type="ECO:0000256" key="4">
    <source>
        <dbReference type="ARBA" id="ARBA00022598"/>
    </source>
</evidence>
<keyword evidence="7" id="KW-0227">DNA damage</keyword>
<dbReference type="InterPro" id="IPR003583">
    <property type="entry name" value="Hlx-hairpin-Hlx_DNA-bd_motif"/>
</dbReference>
<comment type="cofactor">
    <cofactor evidence="1">
        <name>Mg(2+)</name>
        <dbReference type="ChEBI" id="CHEBI:18420"/>
    </cofactor>
</comment>
<keyword evidence="11" id="KW-0234">DNA repair</keyword>
<evidence type="ECO:0000256" key="6">
    <source>
        <dbReference type="ARBA" id="ARBA00022723"/>
    </source>
</evidence>
<dbReference type="InterPro" id="IPR018239">
    <property type="entry name" value="DNA_ligase_AS"/>
</dbReference>
<dbReference type="GO" id="GO:0046872">
    <property type="term" value="F:metal ion binding"/>
    <property type="evidence" value="ECO:0007669"/>
    <property type="project" value="UniProtKB-KW"/>
</dbReference>
<evidence type="ECO:0000256" key="10">
    <source>
        <dbReference type="ARBA" id="ARBA00023027"/>
    </source>
</evidence>
<keyword evidence="8" id="KW-0862">Zinc</keyword>
<name>A0A6J7S8S6_9ZZZZ</name>
<dbReference type="PROSITE" id="PS01055">
    <property type="entry name" value="DNA_LIGASE_N1"/>
    <property type="match status" value="1"/>
</dbReference>
<accession>A0A6J7S8S6</accession>
<dbReference type="PROSITE" id="PS50172">
    <property type="entry name" value="BRCT"/>
    <property type="match status" value="1"/>
</dbReference>
<dbReference type="EC" id="6.5.1.2" evidence="3"/>
<evidence type="ECO:0000259" key="13">
    <source>
        <dbReference type="PROSITE" id="PS50172"/>
    </source>
</evidence>
<dbReference type="InterPro" id="IPR013840">
    <property type="entry name" value="DNAligase_N"/>
</dbReference>
<gene>
    <name evidence="14" type="ORF">UFOPK4237_00639</name>
</gene>
<evidence type="ECO:0000256" key="2">
    <source>
        <dbReference type="ARBA" id="ARBA00004067"/>
    </source>
</evidence>
<dbReference type="SUPFAM" id="SSF47781">
    <property type="entry name" value="RuvA domain 2-like"/>
    <property type="match status" value="1"/>
</dbReference>
<dbReference type="AlphaFoldDB" id="A0A6J7S8S6"/>
<dbReference type="SMART" id="SM00278">
    <property type="entry name" value="HhH1"/>
    <property type="match status" value="3"/>
</dbReference>
<dbReference type="Pfam" id="PF03120">
    <property type="entry name" value="OB_DNA_ligase"/>
    <property type="match status" value="1"/>
</dbReference>
<dbReference type="Pfam" id="PF01653">
    <property type="entry name" value="DNA_ligase_aden"/>
    <property type="match status" value="2"/>
</dbReference>
<dbReference type="SMART" id="SM00292">
    <property type="entry name" value="BRCT"/>
    <property type="match status" value="1"/>
</dbReference>
<dbReference type="Pfam" id="PF00533">
    <property type="entry name" value="BRCT"/>
    <property type="match status" value="1"/>
</dbReference>
<comment type="function">
    <text evidence="2">DNA ligase that catalyzes the formation of phosphodiester linkages between 5'-phosphoryl and 3'-hydroxyl groups in double-stranded DNA using NAD as a coenzyme and as the energy source for the reaction. It is essential for DNA replication and repair of damaged DNA.</text>
</comment>
<dbReference type="InterPro" id="IPR041663">
    <property type="entry name" value="DisA/LigA_HHH"/>
</dbReference>
<evidence type="ECO:0000256" key="9">
    <source>
        <dbReference type="ARBA" id="ARBA00022842"/>
    </source>
</evidence>
<dbReference type="SUPFAM" id="SSF50249">
    <property type="entry name" value="Nucleic acid-binding proteins"/>
    <property type="match status" value="1"/>
</dbReference>
<dbReference type="PANTHER" id="PTHR23389:SF9">
    <property type="entry name" value="DNA LIGASE"/>
    <property type="match status" value="1"/>
</dbReference>
<dbReference type="SUPFAM" id="SSF56091">
    <property type="entry name" value="DNA ligase/mRNA capping enzyme, catalytic domain"/>
    <property type="match status" value="1"/>
</dbReference>
<dbReference type="Gene3D" id="1.10.150.20">
    <property type="entry name" value="5' to 3' exonuclease, C-terminal subdomain"/>
    <property type="match status" value="2"/>
</dbReference>
<keyword evidence="4" id="KW-0436">Ligase</keyword>
<dbReference type="HAMAP" id="MF_01588">
    <property type="entry name" value="DNA_ligase_A"/>
    <property type="match status" value="1"/>
</dbReference>
<evidence type="ECO:0000256" key="1">
    <source>
        <dbReference type="ARBA" id="ARBA00001946"/>
    </source>
</evidence>
<evidence type="ECO:0000256" key="12">
    <source>
        <dbReference type="ARBA" id="ARBA00034005"/>
    </source>
</evidence>
<dbReference type="InterPro" id="IPR001679">
    <property type="entry name" value="DNA_ligase"/>
</dbReference>
<dbReference type="InterPro" id="IPR013839">
    <property type="entry name" value="DNAligase_adenylation"/>
</dbReference>
<dbReference type="GO" id="GO:0006281">
    <property type="term" value="P:DNA repair"/>
    <property type="evidence" value="ECO:0007669"/>
    <property type="project" value="UniProtKB-KW"/>
</dbReference>
<dbReference type="Gene3D" id="3.30.470.30">
    <property type="entry name" value="DNA ligase/mRNA capping enzyme"/>
    <property type="match status" value="1"/>
</dbReference>
<dbReference type="Pfam" id="PF03119">
    <property type="entry name" value="DNA_ligase_ZBD"/>
    <property type="match status" value="1"/>
</dbReference>
<dbReference type="InterPro" id="IPR012340">
    <property type="entry name" value="NA-bd_OB-fold"/>
</dbReference>
<dbReference type="EMBL" id="CAFBPZ010000031">
    <property type="protein sequence ID" value="CAB5037436.1"/>
    <property type="molecule type" value="Genomic_DNA"/>
</dbReference>
<evidence type="ECO:0000256" key="8">
    <source>
        <dbReference type="ARBA" id="ARBA00022833"/>
    </source>
</evidence>